<dbReference type="EMBL" id="CP155573">
    <property type="protein sequence ID" value="XFO69510.1"/>
    <property type="molecule type" value="Genomic_DNA"/>
</dbReference>
<proteinExistence type="predicted"/>
<gene>
    <name evidence="1" type="ORF">SPSIL_057440</name>
</gene>
<reference evidence="1" key="1">
    <citation type="submission" date="2024-05" db="EMBL/GenBank/DDBJ databases">
        <title>Isolation and characterization of Sporomusa carbonis sp. nov., a carboxydotrophic hydrogenogen in the genus of Sporomusa isolated from a charcoal burning pile.</title>
        <authorList>
            <person name="Boeer T."/>
            <person name="Rosenbaum F."/>
            <person name="Eysell L."/>
            <person name="Mueller V."/>
            <person name="Daniel R."/>
            <person name="Poehlein A."/>
        </authorList>
    </citation>
    <scope>NUCLEOTIDE SEQUENCE [LARGE SCALE GENOMIC DNA]</scope>
    <source>
        <strain evidence="1">DSM 10669</strain>
    </source>
</reference>
<accession>A0ABZ3IVB5</accession>
<dbReference type="Proteomes" id="UP000216752">
    <property type="component" value="Chromosome"/>
</dbReference>
<name>A0ABZ3IVB5_9FIRM</name>
<evidence type="ECO:0000313" key="1">
    <source>
        <dbReference type="EMBL" id="XFO69510.1"/>
    </source>
</evidence>
<sequence length="163" mass="19095">MIVDIIANPDYRFLEDFYYATGGFKHGDYIVKRPRETLENYEVRKQLSYYLNYVKPVVDSHVNPIFRTEAARDWGGRRDTNSSNLFSLFCDNVDTVKTKLPKFMKRAARIAKLLCYPSRGQRKNRRSGLLPADMVGSNFYAAFAYCSWNSMGVMMDNRRCKRR</sequence>
<evidence type="ECO:0000313" key="2">
    <source>
        <dbReference type="Proteomes" id="UP000216752"/>
    </source>
</evidence>
<keyword evidence="2" id="KW-1185">Reference proteome</keyword>
<dbReference type="RefSeq" id="WP_373665379.1">
    <property type="nucleotide sequence ID" value="NZ_CP155573.1"/>
</dbReference>
<organism evidence="1 2">
    <name type="scientific">Sporomusa silvacetica DSM 10669</name>
    <dbReference type="NCBI Taxonomy" id="1123289"/>
    <lineage>
        <taxon>Bacteria</taxon>
        <taxon>Bacillati</taxon>
        <taxon>Bacillota</taxon>
        <taxon>Negativicutes</taxon>
        <taxon>Selenomonadales</taxon>
        <taxon>Sporomusaceae</taxon>
        <taxon>Sporomusa</taxon>
    </lineage>
</organism>
<protein>
    <submittedName>
        <fullName evidence="1">Uncharacterized protein</fullName>
    </submittedName>
</protein>